<evidence type="ECO:0000313" key="3">
    <source>
        <dbReference type="Proteomes" id="UP000033647"/>
    </source>
</evidence>
<feature type="compositionally biased region" description="Polar residues" evidence="1">
    <location>
        <begin position="105"/>
        <end position="114"/>
    </location>
</feature>
<feature type="compositionally biased region" description="Low complexity" evidence="1">
    <location>
        <begin position="90"/>
        <end position="104"/>
    </location>
</feature>
<feature type="compositionally biased region" description="Basic and acidic residues" evidence="1">
    <location>
        <begin position="115"/>
        <end position="126"/>
    </location>
</feature>
<feature type="region of interest" description="Disordered" evidence="1">
    <location>
        <begin position="1"/>
        <end position="148"/>
    </location>
</feature>
<comment type="caution">
    <text evidence="2">The sequence shown here is derived from an EMBL/GenBank/DDBJ whole genome shotgun (WGS) entry which is preliminary data.</text>
</comment>
<dbReference type="OrthoDB" id="10681096at2759"/>
<sequence>MSFTMSDSMGKDPRRERRAALQERGRNPSAGPARPVHPRGPHGEVMSTVPTKSELIEASKKRRRSKEEETRERRRNAAASDDAKRRRTTSSNQENQVVSNQQGSTADGRQNNGDRSVDRRSAEHVGSEASHNSRTMAAPPVPGSALSGLHLTGREVQKPSSLRDHGFSVLAPSSLGWSEHDASQMPPQAPEFPATNVAARLAKGSPRTGHAQRVGNAEKWYPGQIFWAPHHATAYDRRADPKRDKNFVQTNVAIVSSKRRMFVHWFAIPGIGMQCFPVFTGGGRGIRGQPVDKQQHLVPLITRSANSIPASTDSHRSVNAQVFKIHKLSPNAFIDVSSSCSTAFFEETQVVGCISREDTSYIISAHKSLMDVAEADGQHRADEAREANARRRAEEARKADAQRQAKHAQSNGRQRR</sequence>
<feature type="compositionally biased region" description="Basic and acidic residues" evidence="1">
    <location>
        <begin position="54"/>
        <end position="72"/>
    </location>
</feature>
<dbReference type="AlphaFoldDB" id="A0A0F4GDR8"/>
<keyword evidence="3" id="KW-1185">Reference proteome</keyword>
<feature type="compositionally biased region" description="Basic and acidic residues" evidence="1">
    <location>
        <begin position="9"/>
        <end position="26"/>
    </location>
</feature>
<evidence type="ECO:0000313" key="2">
    <source>
        <dbReference type="EMBL" id="KJX95543.1"/>
    </source>
</evidence>
<protein>
    <submittedName>
        <fullName evidence="2">Uncharacterized protein</fullName>
    </submittedName>
</protein>
<name>A0A0F4GDR8_9PEZI</name>
<gene>
    <name evidence="2" type="ORF">TI39_contig4106g00003</name>
</gene>
<feature type="region of interest" description="Disordered" evidence="1">
    <location>
        <begin position="375"/>
        <end position="416"/>
    </location>
</feature>
<feature type="compositionally biased region" description="Basic and acidic residues" evidence="1">
    <location>
        <begin position="376"/>
        <end position="403"/>
    </location>
</feature>
<proteinExistence type="predicted"/>
<dbReference type="EMBL" id="LAFY01004066">
    <property type="protein sequence ID" value="KJX95543.1"/>
    <property type="molecule type" value="Genomic_DNA"/>
</dbReference>
<reference evidence="2 3" key="1">
    <citation type="submission" date="2015-03" db="EMBL/GenBank/DDBJ databases">
        <title>RNA-seq based gene annotation and comparative genomics of four Zymoseptoria species reveal species-specific pathogenicity related genes and transposable element activity.</title>
        <authorList>
            <person name="Grandaubert J."/>
            <person name="Bhattacharyya A."/>
            <person name="Stukenbrock E.H."/>
        </authorList>
    </citation>
    <scope>NUCLEOTIDE SEQUENCE [LARGE SCALE GENOMIC DNA]</scope>
    <source>
        <strain evidence="2 3">Zb18110</strain>
    </source>
</reference>
<dbReference type="Proteomes" id="UP000033647">
    <property type="component" value="Unassembled WGS sequence"/>
</dbReference>
<evidence type="ECO:0000256" key="1">
    <source>
        <dbReference type="SAM" id="MobiDB-lite"/>
    </source>
</evidence>
<accession>A0A0F4GDR8</accession>
<organism evidence="2 3">
    <name type="scientific">Zymoseptoria brevis</name>
    <dbReference type="NCBI Taxonomy" id="1047168"/>
    <lineage>
        <taxon>Eukaryota</taxon>
        <taxon>Fungi</taxon>
        <taxon>Dikarya</taxon>
        <taxon>Ascomycota</taxon>
        <taxon>Pezizomycotina</taxon>
        <taxon>Dothideomycetes</taxon>
        <taxon>Dothideomycetidae</taxon>
        <taxon>Mycosphaerellales</taxon>
        <taxon>Mycosphaerellaceae</taxon>
        <taxon>Zymoseptoria</taxon>
    </lineage>
</organism>